<feature type="transmembrane region" description="Helical" evidence="2">
    <location>
        <begin position="51"/>
        <end position="70"/>
    </location>
</feature>
<sequence>MAKVTKARPKLYNPKWICAAALIFTPIFGGLLQARNWEQLGMKDEARASRFWVRSSVWLVGLYLVMQTLFRHEPVMAYMGPWFLLVLWGAWMATHGRRQLAHVRDFVKDYELLPFGKTMTMGILGWVLYGMLSFTITLALMITGFEPFEEPVKAPENGVIIRMNPGDEKPTVVELPPPEEAAKTKSAESAESAQSAEEAKHAEAQVEAEQEAQAAAQTDAGVPVPDEKP</sequence>
<comment type="caution">
    <text evidence="3">The sequence shown here is derived from an EMBL/GenBank/DDBJ whole genome shotgun (WGS) entry which is preliminary data.</text>
</comment>
<keyword evidence="2" id="KW-0472">Membrane</keyword>
<keyword evidence="4" id="KW-1185">Reference proteome</keyword>
<feature type="compositionally biased region" description="Low complexity" evidence="1">
    <location>
        <begin position="205"/>
        <end position="217"/>
    </location>
</feature>
<protein>
    <submittedName>
        <fullName evidence="3">Uncharacterized protein</fullName>
    </submittedName>
</protein>
<dbReference type="EMBL" id="AFBQ01000099">
    <property type="protein sequence ID" value="EHY31890.1"/>
    <property type="molecule type" value="Genomic_DNA"/>
</dbReference>
<gene>
    <name evidence="3" type="ORF">HMPREF9440_00728</name>
</gene>
<evidence type="ECO:0000256" key="1">
    <source>
        <dbReference type="SAM" id="MobiDB-lite"/>
    </source>
</evidence>
<feature type="transmembrane region" description="Helical" evidence="2">
    <location>
        <begin position="76"/>
        <end position="94"/>
    </location>
</feature>
<dbReference type="STRING" id="762967.HMPREF9440_00728"/>
<feature type="transmembrane region" description="Helical" evidence="2">
    <location>
        <begin position="123"/>
        <end position="145"/>
    </location>
</feature>
<dbReference type="OrthoDB" id="8592519at2"/>
<keyword evidence="2" id="KW-0812">Transmembrane</keyword>
<keyword evidence="2" id="KW-1133">Transmembrane helix</keyword>
<dbReference type="RefSeq" id="WP_008541388.1">
    <property type="nucleotide sequence ID" value="NZ_JH604913.1"/>
</dbReference>
<feature type="region of interest" description="Disordered" evidence="1">
    <location>
        <begin position="163"/>
        <end position="229"/>
    </location>
</feature>
<accession>H3KDB9</accession>
<name>H3KDB9_9BURK</name>
<evidence type="ECO:0000313" key="3">
    <source>
        <dbReference type="EMBL" id="EHY31890.1"/>
    </source>
</evidence>
<proteinExistence type="predicted"/>
<dbReference type="AlphaFoldDB" id="H3KDB9"/>
<organism evidence="3 4">
    <name type="scientific">Sutterella parvirubra YIT 11816</name>
    <dbReference type="NCBI Taxonomy" id="762967"/>
    <lineage>
        <taxon>Bacteria</taxon>
        <taxon>Pseudomonadati</taxon>
        <taxon>Pseudomonadota</taxon>
        <taxon>Betaproteobacteria</taxon>
        <taxon>Burkholderiales</taxon>
        <taxon>Sutterellaceae</taxon>
        <taxon>Sutterella</taxon>
    </lineage>
</organism>
<dbReference type="PATRIC" id="fig|762967.3.peg.583"/>
<dbReference type="Proteomes" id="UP000004956">
    <property type="component" value="Unassembled WGS sequence"/>
</dbReference>
<evidence type="ECO:0000256" key="2">
    <source>
        <dbReference type="SAM" id="Phobius"/>
    </source>
</evidence>
<dbReference type="HOGENOM" id="CLU_105438_0_0_4"/>
<reference evidence="3 4" key="1">
    <citation type="submission" date="2011-11" db="EMBL/GenBank/DDBJ databases">
        <authorList>
            <person name="Weinstock G."/>
            <person name="Sodergren E."/>
            <person name="Clifton S."/>
            <person name="Fulton L."/>
            <person name="Fulton B."/>
            <person name="Courtney L."/>
            <person name="Fronick C."/>
            <person name="Harrison M."/>
            <person name="Strong C."/>
            <person name="Farmer C."/>
            <person name="Delahaunty K."/>
            <person name="Markovic C."/>
            <person name="Hall O."/>
            <person name="Minx P."/>
            <person name="Tomlinson C."/>
            <person name="Mitreva M."/>
            <person name="Hou S."/>
            <person name="Chen J."/>
            <person name="Wollam A."/>
            <person name="Pepin K.H."/>
            <person name="Johnson M."/>
            <person name="Bhonagiri V."/>
            <person name="Zhang X."/>
            <person name="Suruliraj S."/>
            <person name="Warren W."/>
            <person name="Chinwalla A."/>
            <person name="Mardis E.R."/>
            <person name="Wilson R.K."/>
        </authorList>
    </citation>
    <scope>NUCLEOTIDE SEQUENCE [LARGE SCALE GENOMIC DNA]</scope>
    <source>
        <strain evidence="3 4">YIT 11816</strain>
    </source>
</reference>
<evidence type="ECO:0000313" key="4">
    <source>
        <dbReference type="Proteomes" id="UP000004956"/>
    </source>
</evidence>